<dbReference type="Proteomes" id="UP000279457">
    <property type="component" value="Unassembled WGS sequence"/>
</dbReference>
<dbReference type="Pfam" id="PF08786">
    <property type="entry name" value="DcrB"/>
    <property type="match status" value="1"/>
</dbReference>
<gene>
    <name evidence="1" type="ORF">EB241_07275</name>
</gene>
<dbReference type="AlphaFoldDB" id="A0A3N6SC87"/>
<dbReference type="RefSeq" id="WP_124232501.1">
    <property type="nucleotide sequence ID" value="NZ_RHHM01000004.1"/>
</dbReference>
<name>A0A3N6SC87_9GAMM</name>
<evidence type="ECO:0000313" key="2">
    <source>
        <dbReference type="Proteomes" id="UP000279457"/>
    </source>
</evidence>
<evidence type="ECO:0000313" key="1">
    <source>
        <dbReference type="EMBL" id="RQM38980.1"/>
    </source>
</evidence>
<sequence>MSKKKLSYILYEGKILTEEPTFDQSVNVLRFLDPEDNEYTILINRAFLTEEQTLEEFCDSQMTFMTNTMPAFTVEGKKLTSQIGPAKLPVVQIANSFYLDGKIMKQVQTMVSLPYHPVINSTRKNVIIFTLNAEKDFTEYQRKHYVQLINSFDPETSEVKIES</sequence>
<dbReference type="InterPro" id="IPR016123">
    <property type="entry name" value="Mog1/PsbP_a/b/a-sand"/>
</dbReference>
<dbReference type="InterPro" id="IPR014894">
    <property type="entry name" value="DcrB/EagT6"/>
</dbReference>
<comment type="caution">
    <text evidence="1">The sequence shown here is derived from an EMBL/GenBank/DDBJ whole genome shotgun (WGS) entry which is preliminary data.</text>
</comment>
<proteinExistence type="predicted"/>
<dbReference type="OrthoDB" id="6518383at2"/>
<protein>
    <submittedName>
        <fullName evidence="1">DUF1795 domain-containing protein</fullName>
    </submittedName>
</protein>
<organism evidence="1 2">
    <name type="scientific">Erwinia psidii</name>
    <dbReference type="NCBI Taxonomy" id="69224"/>
    <lineage>
        <taxon>Bacteria</taxon>
        <taxon>Pseudomonadati</taxon>
        <taxon>Pseudomonadota</taxon>
        <taxon>Gammaproteobacteria</taxon>
        <taxon>Enterobacterales</taxon>
        <taxon>Erwiniaceae</taxon>
        <taxon>Erwinia</taxon>
    </lineage>
</organism>
<dbReference type="EMBL" id="RHHM01000004">
    <property type="protein sequence ID" value="RQM38980.1"/>
    <property type="molecule type" value="Genomic_DNA"/>
</dbReference>
<reference evidence="1 2" key="1">
    <citation type="submission" date="2018-10" db="EMBL/GenBank/DDBJ databases">
        <title>Draft genome sequence for the type isolate of Erwinia psidii, agent causal of bacterial blight in guava (Psidium guajava) and wilt and die-back of Eucalyptus spp.</title>
        <authorList>
            <person name="Hermenegildo P.S."/>
            <person name="Santos S.A."/>
            <person name="Guimaraes L.M.S."/>
            <person name="Vidigal P.M.P."/>
            <person name="Pereira I.C."/>
            <person name="Badel J.L."/>
            <person name="Alfenas-Zerbini P."/>
            <person name="Ferreira M.A.S.V."/>
            <person name="Alfenas A.C."/>
        </authorList>
    </citation>
    <scope>NUCLEOTIDE SEQUENCE [LARGE SCALE GENOMIC DNA]</scope>
    <source>
        <strain evidence="1 2">IBSBF 435</strain>
    </source>
</reference>
<accession>A0A3N6SC87</accession>
<dbReference type="Gene3D" id="3.40.1000.10">
    <property type="entry name" value="Mog1/PsbP, alpha/beta/alpha sandwich"/>
    <property type="match status" value="1"/>
</dbReference>
<dbReference type="SUPFAM" id="SSF55724">
    <property type="entry name" value="Mog1p/PsbP-like"/>
    <property type="match status" value="1"/>
</dbReference>
<keyword evidence="2" id="KW-1185">Reference proteome</keyword>